<comment type="caution">
    <text evidence="2">The sequence shown here is derived from an EMBL/GenBank/DDBJ whole genome shotgun (WGS) entry which is preliminary data.</text>
</comment>
<feature type="compositionally biased region" description="Basic residues" evidence="1">
    <location>
        <begin position="61"/>
        <end position="76"/>
    </location>
</feature>
<accession>A0A1R3G3Z8</accession>
<feature type="compositionally biased region" description="Basic residues" evidence="1">
    <location>
        <begin position="17"/>
        <end position="27"/>
    </location>
</feature>
<feature type="compositionally biased region" description="Polar residues" evidence="1">
    <location>
        <begin position="1"/>
        <end position="10"/>
    </location>
</feature>
<evidence type="ECO:0000313" key="3">
    <source>
        <dbReference type="Proteomes" id="UP000187203"/>
    </source>
</evidence>
<protein>
    <submittedName>
        <fullName evidence="2">Uncharacterized protein</fullName>
    </submittedName>
</protein>
<reference evidence="3" key="1">
    <citation type="submission" date="2013-09" db="EMBL/GenBank/DDBJ databases">
        <title>Corchorus olitorius genome sequencing.</title>
        <authorList>
            <person name="Alam M."/>
            <person name="Haque M.S."/>
            <person name="Islam M.S."/>
            <person name="Emdad E.M."/>
            <person name="Islam M.M."/>
            <person name="Ahmed B."/>
            <person name="Halim A."/>
            <person name="Hossen Q.M.M."/>
            <person name="Hossain M.Z."/>
            <person name="Ahmed R."/>
            <person name="Khan M.M."/>
            <person name="Islam R."/>
            <person name="Rashid M.M."/>
            <person name="Khan S.A."/>
            <person name="Rahman M.S."/>
            <person name="Alam M."/>
            <person name="Yahiya A.S."/>
            <person name="Khan M.S."/>
            <person name="Azam M.S."/>
            <person name="Haque T."/>
            <person name="Lashkar M.Z.H."/>
            <person name="Akhand A.I."/>
            <person name="Morshed G."/>
            <person name="Roy S."/>
            <person name="Uddin K.S."/>
            <person name="Rabeya T."/>
            <person name="Hossain A.S."/>
            <person name="Chowdhury A."/>
            <person name="Snigdha A.R."/>
            <person name="Mortoza M.S."/>
            <person name="Matin S.A."/>
            <person name="Hoque S.M.E."/>
            <person name="Islam M.K."/>
            <person name="Roy D.K."/>
            <person name="Haider R."/>
            <person name="Moosa M.M."/>
            <person name="Elias S.M."/>
            <person name="Hasan A.M."/>
            <person name="Jahan S."/>
            <person name="Shafiuddin M."/>
            <person name="Mahmood N."/>
            <person name="Shommy N.S."/>
        </authorList>
    </citation>
    <scope>NUCLEOTIDE SEQUENCE [LARGE SCALE GENOMIC DNA]</scope>
    <source>
        <strain evidence="3">cv. O-4</strain>
    </source>
</reference>
<gene>
    <name evidence="2" type="ORF">COLO4_37016</name>
</gene>
<dbReference type="Proteomes" id="UP000187203">
    <property type="component" value="Unassembled WGS sequence"/>
</dbReference>
<feature type="compositionally biased region" description="Polar residues" evidence="1">
    <location>
        <begin position="44"/>
        <end position="60"/>
    </location>
</feature>
<dbReference type="AlphaFoldDB" id="A0A1R3G3Z8"/>
<feature type="region of interest" description="Disordered" evidence="1">
    <location>
        <begin position="1"/>
        <end position="80"/>
    </location>
</feature>
<name>A0A1R3G3Z8_9ROSI</name>
<organism evidence="2 3">
    <name type="scientific">Corchorus olitorius</name>
    <dbReference type="NCBI Taxonomy" id="93759"/>
    <lineage>
        <taxon>Eukaryota</taxon>
        <taxon>Viridiplantae</taxon>
        <taxon>Streptophyta</taxon>
        <taxon>Embryophyta</taxon>
        <taxon>Tracheophyta</taxon>
        <taxon>Spermatophyta</taxon>
        <taxon>Magnoliopsida</taxon>
        <taxon>eudicotyledons</taxon>
        <taxon>Gunneridae</taxon>
        <taxon>Pentapetalae</taxon>
        <taxon>rosids</taxon>
        <taxon>malvids</taxon>
        <taxon>Malvales</taxon>
        <taxon>Malvaceae</taxon>
        <taxon>Grewioideae</taxon>
        <taxon>Apeibeae</taxon>
        <taxon>Corchorus</taxon>
    </lineage>
</organism>
<sequence length="159" mass="17480">MENSPQNSGLTDEVLKRTRKKYKRQRHSTGGDQEESDQEFAANEKNQGSVKSRQGITHQQNKGKKAVSNAGRKRSKNTLNLGESLTAYQPKDFVFSTGASTSGPTVGKCKTKNISDPITHVNNAQQKGRCYIVKGSMVEFSTIKEKLPTVMEAESVSNS</sequence>
<evidence type="ECO:0000256" key="1">
    <source>
        <dbReference type="SAM" id="MobiDB-lite"/>
    </source>
</evidence>
<proteinExistence type="predicted"/>
<dbReference type="EMBL" id="AWUE01023784">
    <property type="protein sequence ID" value="OMO52740.1"/>
    <property type="molecule type" value="Genomic_DNA"/>
</dbReference>
<evidence type="ECO:0000313" key="2">
    <source>
        <dbReference type="EMBL" id="OMO52740.1"/>
    </source>
</evidence>
<keyword evidence="3" id="KW-1185">Reference proteome</keyword>